<dbReference type="PROSITE" id="PS51017">
    <property type="entry name" value="CCT"/>
    <property type="match status" value="1"/>
</dbReference>
<feature type="domain" description="CCT" evidence="5">
    <location>
        <begin position="108"/>
        <end position="150"/>
    </location>
</feature>
<dbReference type="InterPro" id="IPR010402">
    <property type="entry name" value="CCT_domain"/>
</dbReference>
<dbReference type="AlphaFoldDB" id="A0AAE1Z434"/>
<sequence length="180" mass="20711">MFAHDANPYFLELQYALQFPASPPQLAYGGSNVNGGGRSLQNNLDTYYPIHPWDFESEITSIKKVLAADDFQVVNSAQKDRRSNSPVASESSATESVSRASRYSPEERKERIERYRSKRNLRNFNKKIKYECRKTLADSRPRVKGRFARNNEIEKARQTGVEEDDEDEDNWMSILDALIP</sequence>
<dbReference type="PANTHER" id="PTHR31319">
    <property type="entry name" value="ZINC FINGER PROTEIN CONSTANS-LIKE 4"/>
    <property type="match status" value="1"/>
</dbReference>
<dbReference type="EMBL" id="JACGWO010000001">
    <property type="protein sequence ID" value="KAK4441128.1"/>
    <property type="molecule type" value="Genomic_DNA"/>
</dbReference>
<dbReference type="GO" id="GO:0009909">
    <property type="term" value="P:regulation of flower development"/>
    <property type="evidence" value="ECO:0007669"/>
    <property type="project" value="InterPro"/>
</dbReference>
<evidence type="ECO:0000259" key="5">
    <source>
        <dbReference type="PROSITE" id="PS51017"/>
    </source>
</evidence>
<keyword evidence="7" id="KW-1185">Reference proteome</keyword>
<organism evidence="6 7">
    <name type="scientific">Sesamum alatum</name>
    <dbReference type="NCBI Taxonomy" id="300844"/>
    <lineage>
        <taxon>Eukaryota</taxon>
        <taxon>Viridiplantae</taxon>
        <taxon>Streptophyta</taxon>
        <taxon>Embryophyta</taxon>
        <taxon>Tracheophyta</taxon>
        <taxon>Spermatophyta</taxon>
        <taxon>Magnoliopsida</taxon>
        <taxon>eudicotyledons</taxon>
        <taxon>Gunneridae</taxon>
        <taxon>Pentapetalae</taxon>
        <taxon>asterids</taxon>
        <taxon>lamiids</taxon>
        <taxon>Lamiales</taxon>
        <taxon>Pedaliaceae</taxon>
        <taxon>Sesamum</taxon>
    </lineage>
</organism>
<dbReference type="PANTHER" id="PTHR31319:SF101">
    <property type="entry name" value="TWO-COMPONENT RESPONSE REGULATOR-LIKE APRR5"/>
    <property type="match status" value="1"/>
</dbReference>
<evidence type="ECO:0000256" key="1">
    <source>
        <dbReference type="ARBA" id="ARBA00004123"/>
    </source>
</evidence>
<dbReference type="GO" id="GO:0003700">
    <property type="term" value="F:DNA-binding transcription factor activity"/>
    <property type="evidence" value="ECO:0007669"/>
    <property type="project" value="TreeGrafter"/>
</dbReference>
<protein>
    <recommendedName>
        <fullName evidence="5">CCT domain-containing protein</fullName>
    </recommendedName>
</protein>
<evidence type="ECO:0000256" key="2">
    <source>
        <dbReference type="ARBA" id="ARBA00023242"/>
    </source>
</evidence>
<keyword evidence="2 3" id="KW-0539">Nucleus</keyword>
<dbReference type="InterPro" id="IPR045281">
    <property type="entry name" value="CONSTANS-like"/>
</dbReference>
<comment type="subcellular location">
    <subcellularLocation>
        <location evidence="1 3">Nucleus</location>
    </subcellularLocation>
</comment>
<proteinExistence type="predicted"/>
<evidence type="ECO:0000256" key="3">
    <source>
        <dbReference type="PROSITE-ProRule" id="PRU00357"/>
    </source>
</evidence>
<feature type="compositionally biased region" description="Low complexity" evidence="4">
    <location>
        <begin position="85"/>
        <end position="102"/>
    </location>
</feature>
<evidence type="ECO:0000256" key="4">
    <source>
        <dbReference type="SAM" id="MobiDB-lite"/>
    </source>
</evidence>
<dbReference type="Proteomes" id="UP001293254">
    <property type="component" value="Unassembled WGS sequence"/>
</dbReference>
<accession>A0AAE1Z434</accession>
<comment type="caution">
    <text evidence="6">The sequence shown here is derived from an EMBL/GenBank/DDBJ whole genome shotgun (WGS) entry which is preliminary data.</text>
</comment>
<dbReference type="GO" id="GO:0005634">
    <property type="term" value="C:nucleus"/>
    <property type="evidence" value="ECO:0007669"/>
    <property type="project" value="UniProtKB-SubCell"/>
</dbReference>
<gene>
    <name evidence="6" type="ORF">Salat_0447700</name>
</gene>
<dbReference type="Pfam" id="PF06203">
    <property type="entry name" value="CCT"/>
    <property type="match status" value="1"/>
</dbReference>
<reference evidence="6" key="1">
    <citation type="submission" date="2020-06" db="EMBL/GenBank/DDBJ databases">
        <authorList>
            <person name="Li T."/>
            <person name="Hu X."/>
            <person name="Zhang T."/>
            <person name="Song X."/>
            <person name="Zhang H."/>
            <person name="Dai N."/>
            <person name="Sheng W."/>
            <person name="Hou X."/>
            <person name="Wei L."/>
        </authorList>
    </citation>
    <scope>NUCLEOTIDE SEQUENCE</scope>
    <source>
        <strain evidence="6">3651</strain>
        <tissue evidence="6">Leaf</tissue>
    </source>
</reference>
<evidence type="ECO:0000313" key="7">
    <source>
        <dbReference type="Proteomes" id="UP001293254"/>
    </source>
</evidence>
<reference evidence="6" key="2">
    <citation type="journal article" date="2024" name="Plant">
        <title>Genomic evolution and insights into agronomic trait innovations of Sesamum species.</title>
        <authorList>
            <person name="Miao H."/>
            <person name="Wang L."/>
            <person name="Qu L."/>
            <person name="Liu H."/>
            <person name="Sun Y."/>
            <person name="Le M."/>
            <person name="Wang Q."/>
            <person name="Wei S."/>
            <person name="Zheng Y."/>
            <person name="Lin W."/>
            <person name="Duan Y."/>
            <person name="Cao H."/>
            <person name="Xiong S."/>
            <person name="Wang X."/>
            <person name="Wei L."/>
            <person name="Li C."/>
            <person name="Ma Q."/>
            <person name="Ju M."/>
            <person name="Zhao R."/>
            <person name="Li G."/>
            <person name="Mu C."/>
            <person name="Tian Q."/>
            <person name="Mei H."/>
            <person name="Zhang T."/>
            <person name="Gao T."/>
            <person name="Zhang H."/>
        </authorList>
    </citation>
    <scope>NUCLEOTIDE SEQUENCE</scope>
    <source>
        <strain evidence="6">3651</strain>
    </source>
</reference>
<feature type="region of interest" description="Disordered" evidence="4">
    <location>
        <begin position="76"/>
        <end position="111"/>
    </location>
</feature>
<name>A0AAE1Z434_9LAMI</name>
<evidence type="ECO:0000313" key="6">
    <source>
        <dbReference type="EMBL" id="KAK4441128.1"/>
    </source>
</evidence>